<name>A0ABQ9H2Z7_9NEOP</name>
<accession>A0ABQ9H2Z7</accession>
<organism evidence="1 2">
    <name type="scientific">Dryococelus australis</name>
    <dbReference type="NCBI Taxonomy" id="614101"/>
    <lineage>
        <taxon>Eukaryota</taxon>
        <taxon>Metazoa</taxon>
        <taxon>Ecdysozoa</taxon>
        <taxon>Arthropoda</taxon>
        <taxon>Hexapoda</taxon>
        <taxon>Insecta</taxon>
        <taxon>Pterygota</taxon>
        <taxon>Neoptera</taxon>
        <taxon>Polyneoptera</taxon>
        <taxon>Phasmatodea</taxon>
        <taxon>Verophasmatodea</taxon>
        <taxon>Anareolatae</taxon>
        <taxon>Phasmatidae</taxon>
        <taxon>Eurycanthinae</taxon>
        <taxon>Dryococelus</taxon>
    </lineage>
</organism>
<dbReference type="InterPro" id="IPR036397">
    <property type="entry name" value="RNaseH_sf"/>
</dbReference>
<evidence type="ECO:0000313" key="2">
    <source>
        <dbReference type="Proteomes" id="UP001159363"/>
    </source>
</evidence>
<dbReference type="EMBL" id="JARBHB010000007">
    <property type="protein sequence ID" value="KAJ8878541.1"/>
    <property type="molecule type" value="Genomic_DNA"/>
</dbReference>
<comment type="caution">
    <text evidence="1">The sequence shown here is derived from an EMBL/GenBank/DDBJ whole genome shotgun (WGS) entry which is preliminary data.</text>
</comment>
<sequence>MQLILHSLADNPGKLDQDSNFFTLVQLRPTLNAAPLFLGEASRMKSRFSEWGTSALTSTPHRRTQIKKRRSSRYREPTMVKQGSYGAALKLKCGFNGKPPSKPTLPVALSTKITTDETSTAPLAFAPSPSCSRPSTVIGAEEWQRILFSDESRFYLYEDDDHSRLWHHSGRECNASRTSGVIVQVSSVTTLSHVSCLFKARREHSCMLVRLCHPIFYHYLRCIPNAIMKQDIACSRTVCITQQALQDVDIIPWPATSQDSPLLMRTEYDWVTFTPLAQIRADLHCKNCYVEGNDGVERHEISVITLLIAPVPERWKSGYGPGLIAVRFLAHVGNIAHCAPEALGFQQHARHVTALPWRPPSRAPVTRSFVVGGREGKGRGKGKDIEQLRLVALRPARAQGSVTAISVWCGPTHRATGKGPPLFFFSSCPLPYAHIVLGWSAVPQDSLRDVTTPRGPHVYPLRRAALTLHDEKLESVGTFPGRRGVMIRLLASHVRETGSIPAPKFCTWELCRTMPVVGEFSQGFPVSPHPLHSAAARCSSYFTLIGSQHLDDKRRPNISTWHLSRPLSAGLEYLALWSSGAHSMSFKKQQRRKRRMVVGRLSRRGDRELGVHASIARIVPPLLGLKRAKNIFGYTEVSNHTWRGCTIKKSERSFWPVLVKKPSRNTEIVYGWKGHLKINPMIPIKTPYYRLKRCRERKINTKASERVNPRDPGLRYLADGGHVGRRYSWLPMSQIWLLFFTAAFVPGEVELPSPPNDSWWAICAAERLNTRVRDIR</sequence>
<protein>
    <submittedName>
        <fullName evidence="1">Uncharacterized protein</fullName>
    </submittedName>
</protein>
<reference evidence="1 2" key="1">
    <citation type="submission" date="2023-02" db="EMBL/GenBank/DDBJ databases">
        <title>LHISI_Scaffold_Assembly.</title>
        <authorList>
            <person name="Stuart O.P."/>
            <person name="Cleave R."/>
            <person name="Magrath M.J.L."/>
            <person name="Mikheyev A.S."/>
        </authorList>
    </citation>
    <scope>NUCLEOTIDE SEQUENCE [LARGE SCALE GENOMIC DNA]</scope>
    <source>
        <strain evidence="1">Daus_M_001</strain>
        <tissue evidence="1">Leg muscle</tissue>
    </source>
</reference>
<evidence type="ECO:0000313" key="1">
    <source>
        <dbReference type="EMBL" id="KAJ8878541.1"/>
    </source>
</evidence>
<dbReference type="Gene3D" id="3.30.420.10">
    <property type="entry name" value="Ribonuclease H-like superfamily/Ribonuclease H"/>
    <property type="match status" value="1"/>
</dbReference>
<dbReference type="Proteomes" id="UP001159363">
    <property type="component" value="Chromosome 6"/>
</dbReference>
<keyword evidence="2" id="KW-1185">Reference proteome</keyword>
<proteinExistence type="predicted"/>
<gene>
    <name evidence="1" type="ORF">PR048_019119</name>
</gene>